<dbReference type="EMBL" id="OX597817">
    <property type="protein sequence ID" value="CAI9721279.1"/>
    <property type="molecule type" value="Genomic_DNA"/>
</dbReference>
<dbReference type="Proteomes" id="UP001162480">
    <property type="component" value="Chromosome 4"/>
</dbReference>
<organism evidence="1 2">
    <name type="scientific">Octopus vulgaris</name>
    <name type="common">Common octopus</name>
    <dbReference type="NCBI Taxonomy" id="6645"/>
    <lineage>
        <taxon>Eukaryota</taxon>
        <taxon>Metazoa</taxon>
        <taxon>Spiralia</taxon>
        <taxon>Lophotrochozoa</taxon>
        <taxon>Mollusca</taxon>
        <taxon>Cephalopoda</taxon>
        <taxon>Coleoidea</taxon>
        <taxon>Octopodiformes</taxon>
        <taxon>Octopoda</taxon>
        <taxon>Incirrata</taxon>
        <taxon>Octopodidae</taxon>
        <taxon>Octopus</taxon>
    </lineage>
</organism>
<protein>
    <submittedName>
        <fullName evidence="1">Uncharacterized protein</fullName>
    </submittedName>
</protein>
<gene>
    <name evidence="1" type="ORF">OCTVUL_1B001428</name>
</gene>
<sequence>MRKISAKWVLKFLNADQKRIRVMTWLHLYDSQTYHEDSEKLAQDVWILKKKDTTEFGTTARETINKMI</sequence>
<name>A0AA36F1Q6_OCTVU</name>
<proteinExistence type="predicted"/>
<reference evidence="1" key="1">
    <citation type="submission" date="2023-08" db="EMBL/GenBank/DDBJ databases">
        <authorList>
            <person name="Alioto T."/>
            <person name="Alioto T."/>
            <person name="Gomez Garrido J."/>
        </authorList>
    </citation>
    <scope>NUCLEOTIDE SEQUENCE</scope>
</reference>
<evidence type="ECO:0000313" key="1">
    <source>
        <dbReference type="EMBL" id="CAI9721279.1"/>
    </source>
</evidence>
<keyword evidence="2" id="KW-1185">Reference proteome</keyword>
<evidence type="ECO:0000313" key="2">
    <source>
        <dbReference type="Proteomes" id="UP001162480"/>
    </source>
</evidence>
<dbReference type="AlphaFoldDB" id="A0AA36F1Q6"/>
<accession>A0AA36F1Q6</accession>